<sequence length="241" mass="27581">MYILIFNPVSGHAYYLKTQNNVVFSQGTVKMLSRMVWSNNDKIESGIHRVYQLLEKWYNIHIKLMKSLFGMRFVAEWLAPYYLVEVGVPTTSVTVDIGETGLTVFWGDLAEDKEEKHVLHLVTLFKDPERLQRFLGQESVFAEVLVDAHMEYKAQVSKFTETYEKIIDVTNQLLQEIINKLPGSYEIIEDVLSKFNVTGKDVIEYATEEATAKWIIAKLQEQLAQAQSPPAQAKAVTQAKT</sequence>
<organism evidence="1">
    <name type="scientific">archaeon enrichment culture clone 1(2010)</name>
    <dbReference type="NCBI Taxonomy" id="795325"/>
    <lineage>
        <taxon>Archaea</taxon>
        <taxon>environmental samples</taxon>
    </lineage>
</organism>
<keyword evidence="1" id="KW-0614">Plasmid</keyword>
<reference evidence="1" key="1">
    <citation type="journal article" date="2010" name="Environ. Microbiol.">
        <title>Metagenomic analyses of novel viruses and plasmids from a cultured environmental sample of hyperthermophilic neutrophiles.</title>
        <authorList>
            <person name="Garrett R.A."/>
            <person name="Prangishvili D."/>
            <person name="Shah S.A."/>
            <person name="Reuter M."/>
            <person name="Stetter K.O."/>
            <person name="Peng X."/>
        </authorList>
    </citation>
    <scope>NUCLEOTIDE SEQUENCE</scope>
    <source>
        <plasmid evidence="1">hyperthermophilic archaeal plasmid 1</plasmid>
    </source>
</reference>
<accession>D9CGC9</accession>
<protein>
    <submittedName>
        <fullName evidence="1">Uncharacterized protein</fullName>
    </submittedName>
</protein>
<evidence type="ECO:0000313" key="1">
    <source>
        <dbReference type="EMBL" id="ADJ54283.1"/>
    </source>
</evidence>
<dbReference type="AlphaFoldDB" id="D9CGC9"/>
<gene>
    <name evidence="1" type="ORF">pHA1_gp05</name>
</gene>
<name>D9CGC9_9ARCH</name>
<dbReference type="EMBL" id="GU722198">
    <property type="protein sequence ID" value="ADJ54283.1"/>
    <property type="molecule type" value="Genomic_DNA"/>
</dbReference>
<proteinExistence type="predicted"/>
<geneLocation type="plasmid" evidence="1">
    <name>hyperthermophilic archaeal plasmid 1</name>
</geneLocation>